<evidence type="ECO:0000313" key="2">
    <source>
        <dbReference type="EMBL" id="GAA4311338.1"/>
    </source>
</evidence>
<protein>
    <recommendedName>
        <fullName evidence="1">AB hydrolase-1 domain-containing protein</fullName>
    </recommendedName>
</protein>
<reference evidence="3" key="1">
    <citation type="journal article" date="2019" name="Int. J. Syst. Evol. Microbiol.">
        <title>The Global Catalogue of Microorganisms (GCM) 10K type strain sequencing project: providing services to taxonomists for standard genome sequencing and annotation.</title>
        <authorList>
            <consortium name="The Broad Institute Genomics Platform"/>
            <consortium name="The Broad Institute Genome Sequencing Center for Infectious Disease"/>
            <person name="Wu L."/>
            <person name="Ma J."/>
        </authorList>
    </citation>
    <scope>NUCLEOTIDE SEQUENCE [LARGE SCALE GENOMIC DNA]</scope>
    <source>
        <strain evidence="3">JCM 17705</strain>
    </source>
</reference>
<accession>A0ABP8FUL8</accession>
<keyword evidence="3" id="KW-1185">Reference proteome</keyword>
<dbReference type="RefSeq" id="WP_345209534.1">
    <property type="nucleotide sequence ID" value="NZ_BAABFT010000001.1"/>
</dbReference>
<dbReference type="SUPFAM" id="SSF53474">
    <property type="entry name" value="alpha/beta-Hydrolases"/>
    <property type="match status" value="1"/>
</dbReference>
<dbReference type="Gene3D" id="3.40.50.1820">
    <property type="entry name" value="alpha/beta hydrolase"/>
    <property type="match status" value="1"/>
</dbReference>
<proteinExistence type="predicted"/>
<comment type="caution">
    <text evidence="2">The sequence shown here is derived from an EMBL/GenBank/DDBJ whole genome shotgun (WGS) entry which is preliminary data.</text>
</comment>
<dbReference type="InterPro" id="IPR029058">
    <property type="entry name" value="AB_hydrolase_fold"/>
</dbReference>
<dbReference type="Proteomes" id="UP001500582">
    <property type="component" value="Unassembled WGS sequence"/>
</dbReference>
<dbReference type="Pfam" id="PF00561">
    <property type="entry name" value="Abhydrolase_1"/>
    <property type="match status" value="1"/>
</dbReference>
<name>A0ABP8FUL8_9SPHI</name>
<gene>
    <name evidence="2" type="ORF">GCM10023149_06300</name>
</gene>
<dbReference type="InterPro" id="IPR000073">
    <property type="entry name" value="AB_hydrolase_1"/>
</dbReference>
<organism evidence="2 3">
    <name type="scientific">Mucilaginibacter gynuensis</name>
    <dbReference type="NCBI Taxonomy" id="1302236"/>
    <lineage>
        <taxon>Bacteria</taxon>
        <taxon>Pseudomonadati</taxon>
        <taxon>Bacteroidota</taxon>
        <taxon>Sphingobacteriia</taxon>
        <taxon>Sphingobacteriales</taxon>
        <taxon>Sphingobacteriaceae</taxon>
        <taxon>Mucilaginibacter</taxon>
    </lineage>
</organism>
<evidence type="ECO:0000259" key="1">
    <source>
        <dbReference type="Pfam" id="PF00561"/>
    </source>
</evidence>
<sequence>MTDHYFENALVNLHYYQFGNGEQKMLCFHGYGMHGKQFKLFEDTALSSKYTFYGFDLFFHKQTKLKDQSLPTVKQGITKKQLADLITDFCRHEQIDRFSVIGYSMGTHYATVVVEELADRIDEYIAIAPSSINPGTLVTFFSKNKLGNRILSKLALSETALIKMLGFSKRFGFLDDIGYKILFNEINTPELRFNFYACFTYLRFFETNEPKLIQALDAQNIKSIFIFGKRDKMYPPAMGKAFIAKVKNAEVIILDENHEMINQNFVSALSAVLL</sequence>
<evidence type="ECO:0000313" key="3">
    <source>
        <dbReference type="Proteomes" id="UP001500582"/>
    </source>
</evidence>
<dbReference type="EMBL" id="BAABFT010000001">
    <property type="protein sequence ID" value="GAA4311338.1"/>
    <property type="molecule type" value="Genomic_DNA"/>
</dbReference>
<feature type="domain" description="AB hydrolase-1" evidence="1">
    <location>
        <begin position="25"/>
        <end position="134"/>
    </location>
</feature>